<dbReference type="AlphaFoldDB" id="A0AAW1NZ30"/>
<dbReference type="EMBL" id="JALJOQ010000084">
    <property type="protein sequence ID" value="KAK9800231.1"/>
    <property type="molecule type" value="Genomic_DNA"/>
</dbReference>
<reference evidence="2 3" key="1">
    <citation type="journal article" date="2024" name="Nat. Commun.">
        <title>Phylogenomics reveals the evolutionary origins of lichenization in chlorophyte algae.</title>
        <authorList>
            <person name="Puginier C."/>
            <person name="Libourel C."/>
            <person name="Otte J."/>
            <person name="Skaloud P."/>
            <person name="Haon M."/>
            <person name="Grisel S."/>
            <person name="Petersen M."/>
            <person name="Berrin J.G."/>
            <person name="Delaux P.M."/>
            <person name="Dal Grande F."/>
            <person name="Keller J."/>
        </authorList>
    </citation>
    <scope>NUCLEOTIDE SEQUENCE [LARGE SCALE GENOMIC DNA]</scope>
    <source>
        <strain evidence="2 3">SAG 2036</strain>
    </source>
</reference>
<dbReference type="Proteomes" id="UP001465755">
    <property type="component" value="Unassembled WGS sequence"/>
</dbReference>
<comment type="caution">
    <text evidence="2">The sequence shown here is derived from an EMBL/GenBank/DDBJ whole genome shotgun (WGS) entry which is preliminary data.</text>
</comment>
<sequence length="546" mass="59128">MESVYFDLDCGKDVFFPDCTQDPLVVGDVTDTFWPFLANLPPSESSSPDQDEPAASKNATSCTESQDESIQVWNRSPRAEPGSSAVPDVSSSEASHLAAEPSARHTRKRGTAELCSSRLKARTKHSRHASSEDPRLETLLQACQELQSRNRLLEHVAQVACSVGARLSSTQGLREQLFEMQLSDCMVPYAAALAWPELVSPPIVRVLTMDVFISGVFPNYLERLRKLLEGGGWDAATPDGQLLVHLVQQRRKAEDSMALFSEWPAALLAWNQEEAATLSKPPSDALHTSLLEGLRLSQGQAEELVAARRRLLAALLTVQARRKEAIMAMGLALLQHPPAQDQAAGLRTASVPLADIQRTLDEERSAVATFLHACIDQVLTPAQSSWLDCQCHPWTPHLWTLAGLLAERNPAEPSRAAEAQLLAAGATAPAANAACEADKAREVALNMGAFGLLRAPLLGRGAGLALRRMVVLQPLPGMGQAPTHSTGTRTLSALRYARLLDVLAGRTTPKAPTHPRNSPERIVLDQCLQRLAPPPRPPPYKPATAV</sequence>
<evidence type="ECO:0000313" key="2">
    <source>
        <dbReference type="EMBL" id="KAK9800231.1"/>
    </source>
</evidence>
<gene>
    <name evidence="2" type="ORF">WJX73_002007</name>
</gene>
<evidence type="ECO:0000313" key="3">
    <source>
        <dbReference type="Proteomes" id="UP001465755"/>
    </source>
</evidence>
<proteinExistence type="predicted"/>
<name>A0AAW1NZ30_9CHLO</name>
<keyword evidence="3" id="KW-1185">Reference proteome</keyword>
<feature type="compositionally biased region" description="Basic residues" evidence="1">
    <location>
        <begin position="119"/>
        <end position="128"/>
    </location>
</feature>
<feature type="region of interest" description="Disordered" evidence="1">
    <location>
        <begin position="40"/>
        <end position="133"/>
    </location>
</feature>
<organism evidence="2 3">
    <name type="scientific">Symbiochloris irregularis</name>
    <dbReference type="NCBI Taxonomy" id="706552"/>
    <lineage>
        <taxon>Eukaryota</taxon>
        <taxon>Viridiplantae</taxon>
        <taxon>Chlorophyta</taxon>
        <taxon>core chlorophytes</taxon>
        <taxon>Trebouxiophyceae</taxon>
        <taxon>Trebouxiales</taxon>
        <taxon>Trebouxiaceae</taxon>
        <taxon>Symbiochloris</taxon>
    </lineage>
</organism>
<accession>A0AAW1NZ30</accession>
<feature type="compositionally biased region" description="Polar residues" evidence="1">
    <location>
        <begin position="57"/>
        <end position="74"/>
    </location>
</feature>
<protein>
    <submittedName>
        <fullName evidence="2">Uncharacterized protein</fullName>
    </submittedName>
</protein>
<evidence type="ECO:0000256" key="1">
    <source>
        <dbReference type="SAM" id="MobiDB-lite"/>
    </source>
</evidence>